<evidence type="ECO:0000313" key="3">
    <source>
        <dbReference type="Proteomes" id="UP000034119"/>
    </source>
</evidence>
<organism evidence="2 3">
    <name type="scientific">candidate division CPR1 bacterium GW2011_GWC1_49_13</name>
    <dbReference type="NCBI Taxonomy" id="1618342"/>
    <lineage>
        <taxon>Bacteria</taxon>
        <taxon>candidate division CPR1</taxon>
    </lineage>
</organism>
<accession>A0A0G1XTV6</accession>
<dbReference type="STRING" id="1618342.UY40_C0004G0016"/>
<sequence length="120" mass="13068">MELVDGSQKPKNVEPADSRGEKGLFFIGKSLKRGKVSYIARSSSGRLMARAETLAEIKEAIERLKKTGNAATVTEEKESKPVAGGESKTPVSKKGKISSRIQYSSKGKKSPQKFSGYKFK</sequence>
<gene>
    <name evidence="2" type="ORF">UY40_C0004G0016</name>
</gene>
<comment type="caution">
    <text evidence="2">The sequence shown here is derived from an EMBL/GenBank/DDBJ whole genome shotgun (WGS) entry which is preliminary data.</text>
</comment>
<name>A0A0G1XTV6_9BACT</name>
<feature type="region of interest" description="Disordered" evidence="1">
    <location>
        <begin position="67"/>
        <end position="120"/>
    </location>
</feature>
<proteinExistence type="predicted"/>
<protein>
    <submittedName>
        <fullName evidence="2">Uncharacterized protein</fullName>
    </submittedName>
</protein>
<reference evidence="2 3" key="1">
    <citation type="journal article" date="2015" name="Nature">
        <title>rRNA introns, odd ribosomes, and small enigmatic genomes across a large radiation of phyla.</title>
        <authorList>
            <person name="Brown C.T."/>
            <person name="Hug L.A."/>
            <person name="Thomas B.C."/>
            <person name="Sharon I."/>
            <person name="Castelle C.J."/>
            <person name="Singh A."/>
            <person name="Wilkins M.J."/>
            <person name="Williams K.H."/>
            <person name="Banfield J.F."/>
        </authorList>
    </citation>
    <scope>NUCLEOTIDE SEQUENCE [LARGE SCALE GENOMIC DNA]</scope>
</reference>
<dbReference type="EMBL" id="LCPW01000004">
    <property type="protein sequence ID" value="KKW06032.1"/>
    <property type="molecule type" value="Genomic_DNA"/>
</dbReference>
<evidence type="ECO:0000313" key="2">
    <source>
        <dbReference type="EMBL" id="KKW06032.1"/>
    </source>
</evidence>
<evidence type="ECO:0000256" key="1">
    <source>
        <dbReference type="SAM" id="MobiDB-lite"/>
    </source>
</evidence>
<dbReference type="AlphaFoldDB" id="A0A0G1XTV6"/>
<dbReference type="Proteomes" id="UP000034119">
    <property type="component" value="Unassembled WGS sequence"/>
</dbReference>